<evidence type="ECO:0000256" key="1">
    <source>
        <dbReference type="SAM" id="MobiDB-lite"/>
    </source>
</evidence>
<feature type="region of interest" description="Disordered" evidence="1">
    <location>
        <begin position="55"/>
        <end position="135"/>
    </location>
</feature>
<dbReference type="AlphaFoldDB" id="A0AAN6V079"/>
<evidence type="ECO:0000313" key="3">
    <source>
        <dbReference type="Proteomes" id="UP001302676"/>
    </source>
</evidence>
<reference evidence="2" key="1">
    <citation type="journal article" date="2023" name="Mol. Phylogenet. Evol.">
        <title>Genome-scale phylogeny and comparative genomics of the fungal order Sordariales.</title>
        <authorList>
            <person name="Hensen N."/>
            <person name="Bonometti L."/>
            <person name="Westerberg I."/>
            <person name="Brannstrom I.O."/>
            <person name="Guillou S."/>
            <person name="Cros-Aarteil S."/>
            <person name="Calhoun S."/>
            <person name="Haridas S."/>
            <person name="Kuo A."/>
            <person name="Mondo S."/>
            <person name="Pangilinan J."/>
            <person name="Riley R."/>
            <person name="LaButti K."/>
            <person name="Andreopoulos B."/>
            <person name="Lipzen A."/>
            <person name="Chen C."/>
            <person name="Yan M."/>
            <person name="Daum C."/>
            <person name="Ng V."/>
            <person name="Clum A."/>
            <person name="Steindorff A."/>
            <person name="Ohm R.A."/>
            <person name="Martin F."/>
            <person name="Silar P."/>
            <person name="Natvig D.O."/>
            <person name="Lalanne C."/>
            <person name="Gautier V."/>
            <person name="Ament-Velasquez S.L."/>
            <person name="Kruys A."/>
            <person name="Hutchinson M.I."/>
            <person name="Powell A.J."/>
            <person name="Barry K."/>
            <person name="Miller A.N."/>
            <person name="Grigoriev I.V."/>
            <person name="Debuchy R."/>
            <person name="Gladieux P."/>
            <person name="Hiltunen Thoren M."/>
            <person name="Johannesson H."/>
        </authorList>
    </citation>
    <scope>NUCLEOTIDE SEQUENCE</scope>
    <source>
        <strain evidence="2">CBS 141.50</strain>
    </source>
</reference>
<accession>A0AAN6V079</accession>
<dbReference type="EMBL" id="MU853597">
    <property type="protein sequence ID" value="KAK4142473.1"/>
    <property type="molecule type" value="Genomic_DNA"/>
</dbReference>
<proteinExistence type="predicted"/>
<feature type="compositionally biased region" description="Gly residues" evidence="1">
    <location>
        <begin position="96"/>
        <end position="107"/>
    </location>
</feature>
<name>A0AAN6V079_9PEZI</name>
<dbReference type="RefSeq" id="XP_062635844.1">
    <property type="nucleotide sequence ID" value="XM_062784183.1"/>
</dbReference>
<reference evidence="2" key="2">
    <citation type="submission" date="2023-05" db="EMBL/GenBank/DDBJ databases">
        <authorList>
            <consortium name="Lawrence Berkeley National Laboratory"/>
            <person name="Steindorff A."/>
            <person name="Hensen N."/>
            <person name="Bonometti L."/>
            <person name="Westerberg I."/>
            <person name="Brannstrom I.O."/>
            <person name="Guillou S."/>
            <person name="Cros-Aarteil S."/>
            <person name="Calhoun S."/>
            <person name="Haridas S."/>
            <person name="Kuo A."/>
            <person name="Mondo S."/>
            <person name="Pangilinan J."/>
            <person name="Riley R."/>
            <person name="Labutti K."/>
            <person name="Andreopoulos B."/>
            <person name="Lipzen A."/>
            <person name="Chen C."/>
            <person name="Yanf M."/>
            <person name="Daum C."/>
            <person name="Ng V."/>
            <person name="Clum A."/>
            <person name="Ohm R."/>
            <person name="Martin F."/>
            <person name="Silar P."/>
            <person name="Natvig D."/>
            <person name="Lalanne C."/>
            <person name="Gautier V."/>
            <person name="Ament-Velasquez S.L."/>
            <person name="Kruys A."/>
            <person name="Hutchinson M.I."/>
            <person name="Powell A.J."/>
            <person name="Barry K."/>
            <person name="Miller A.N."/>
            <person name="Grigoriev I.V."/>
            <person name="Debuchy R."/>
            <person name="Gladieux P."/>
            <person name="Thoren M.H."/>
            <person name="Johannesson H."/>
        </authorList>
    </citation>
    <scope>NUCLEOTIDE SEQUENCE</scope>
    <source>
        <strain evidence="2">CBS 141.50</strain>
    </source>
</reference>
<comment type="caution">
    <text evidence="2">The sequence shown here is derived from an EMBL/GenBank/DDBJ whole genome shotgun (WGS) entry which is preliminary data.</text>
</comment>
<organism evidence="2 3">
    <name type="scientific">Dichotomopilus funicola</name>
    <dbReference type="NCBI Taxonomy" id="1934379"/>
    <lineage>
        <taxon>Eukaryota</taxon>
        <taxon>Fungi</taxon>
        <taxon>Dikarya</taxon>
        <taxon>Ascomycota</taxon>
        <taxon>Pezizomycotina</taxon>
        <taxon>Sordariomycetes</taxon>
        <taxon>Sordariomycetidae</taxon>
        <taxon>Sordariales</taxon>
        <taxon>Chaetomiaceae</taxon>
        <taxon>Dichotomopilus</taxon>
    </lineage>
</organism>
<keyword evidence="3" id="KW-1185">Reference proteome</keyword>
<dbReference type="Proteomes" id="UP001302676">
    <property type="component" value="Unassembled WGS sequence"/>
</dbReference>
<gene>
    <name evidence="2" type="ORF">C8A04DRAFT_38259</name>
</gene>
<dbReference type="GeneID" id="87820796"/>
<sequence length="616" mass="68762">MDINPARVLVSDELADLANRLNQLSIQRPGHMHHDYAHFIRLPDTSNELRILDYAGHGGKSNRTRNAAPRPDPSTQSQSQKSNTNGQNQPQRGGDQNPGGGNDGNDGNGEDSDGEDKRRRGPGTQVGEHSLHSRPQLKSFLDRVLQPADPEISRDIRWLRIDSANDLTVLCHLVSLKRLQYPFRAVLGRAVRNQEEGMRRKQVMLRYYNNNNTTAGKPAEKPVEYADSFIALLSDVEAREGNLARFLDKHKQSRRPPSKVGAQAAADFQKDIQKRFDSLCSMENDEFFWWAERAIMRVLSQFDIHTGNRQEHQDPRLTPGTENRLIGIVESIYTQAWAQCSTLHAGSQPPLEEVFKHVRSFIRQSLTEDDRTKQSTDLAVVVQCFVGKVALDVATCIFHALKTLKTGGATVTESASPKNLKIPHILRHSRAGGQLKDTYKIWHVSQLSSDPTFQSASLIEADPGPLVAYQDLEDLGKEKEEKASQRLAIIDLDALTRACAAVHKTLQHTDLPLALFFSAAFPELGKPRLLVFKGPWLTEVISIPPQEMKHMGWEGLRPLGDGGARQGYYARFSAHRLEGGIPIFMSMEEDVLGAFTPAGKFLSWEEVVKDGGDVDE</sequence>
<feature type="compositionally biased region" description="Low complexity" evidence="1">
    <location>
        <begin position="74"/>
        <end position="95"/>
    </location>
</feature>
<protein>
    <submittedName>
        <fullName evidence="2">Uncharacterized protein</fullName>
    </submittedName>
</protein>
<evidence type="ECO:0000313" key="2">
    <source>
        <dbReference type="EMBL" id="KAK4142473.1"/>
    </source>
</evidence>